<organism evidence="1 2">
    <name type="scientific">Phytophthora cactorum</name>
    <dbReference type="NCBI Taxonomy" id="29920"/>
    <lineage>
        <taxon>Eukaryota</taxon>
        <taxon>Sar</taxon>
        <taxon>Stramenopiles</taxon>
        <taxon>Oomycota</taxon>
        <taxon>Peronosporomycetes</taxon>
        <taxon>Peronosporales</taxon>
        <taxon>Peronosporaceae</taxon>
        <taxon>Phytophthora</taxon>
    </lineage>
</organism>
<accession>A0A8T1TTB8</accession>
<dbReference type="EMBL" id="JAENGZ010001376">
    <property type="protein sequence ID" value="KAG6948481.1"/>
    <property type="molecule type" value="Genomic_DNA"/>
</dbReference>
<name>A0A8T1TTB8_9STRA</name>
<reference evidence="1" key="1">
    <citation type="submission" date="2021-01" db="EMBL/GenBank/DDBJ databases">
        <title>Phytophthora aleatoria, a newly-described species from Pinus radiata is distinct from Phytophthora cactorum isolates based on comparative genomics.</title>
        <authorList>
            <person name="Mcdougal R."/>
            <person name="Panda P."/>
            <person name="Williams N."/>
            <person name="Studholme D.J."/>
        </authorList>
    </citation>
    <scope>NUCLEOTIDE SEQUENCE</scope>
    <source>
        <strain evidence="1">NZFS 3830</strain>
    </source>
</reference>
<sequence>MILRLHIVIVNVPPSMTALINLPDWKLSKVKCNACINCTQKKNDAATSYFAQNLS</sequence>
<evidence type="ECO:0000313" key="2">
    <source>
        <dbReference type="Proteomes" id="UP000688947"/>
    </source>
</evidence>
<dbReference type="Proteomes" id="UP000688947">
    <property type="component" value="Unassembled WGS sequence"/>
</dbReference>
<comment type="caution">
    <text evidence="1">The sequence shown here is derived from an EMBL/GenBank/DDBJ whole genome shotgun (WGS) entry which is preliminary data.</text>
</comment>
<protein>
    <submittedName>
        <fullName evidence="1">Uncharacterized protein</fullName>
    </submittedName>
</protein>
<dbReference type="AlphaFoldDB" id="A0A8T1TTB8"/>
<proteinExistence type="predicted"/>
<evidence type="ECO:0000313" key="1">
    <source>
        <dbReference type="EMBL" id="KAG6948481.1"/>
    </source>
</evidence>
<gene>
    <name evidence="1" type="ORF">JG687_00015452</name>
</gene>